<dbReference type="EMBL" id="CM047746">
    <property type="protein sequence ID" value="KAJ0020129.1"/>
    <property type="molecule type" value="Genomic_DNA"/>
</dbReference>
<keyword evidence="2" id="KW-1185">Reference proteome</keyword>
<proteinExistence type="predicted"/>
<evidence type="ECO:0000313" key="2">
    <source>
        <dbReference type="Proteomes" id="UP001163603"/>
    </source>
</evidence>
<protein>
    <submittedName>
        <fullName evidence="1">Uncharacterized protein</fullName>
    </submittedName>
</protein>
<accession>A0ACC0XNN9</accession>
<reference evidence="2" key="1">
    <citation type="journal article" date="2023" name="G3 (Bethesda)">
        <title>Genome assembly and association tests identify interacting loci associated with vigor, precocity, and sex in interspecific pistachio rootstocks.</title>
        <authorList>
            <person name="Palmer W."/>
            <person name="Jacygrad E."/>
            <person name="Sagayaradj S."/>
            <person name="Cavanaugh K."/>
            <person name="Han R."/>
            <person name="Bertier L."/>
            <person name="Beede B."/>
            <person name="Kafkas S."/>
            <person name="Golino D."/>
            <person name="Preece J."/>
            <person name="Michelmore R."/>
        </authorList>
    </citation>
    <scope>NUCLEOTIDE SEQUENCE [LARGE SCALE GENOMIC DNA]</scope>
</reference>
<dbReference type="Proteomes" id="UP001163603">
    <property type="component" value="Chromosome 11"/>
</dbReference>
<sequence length="253" mass="28262">MRIRKNIKLSSILPSKMLQTYVCQLNQSPWDVISDTSFSLNHQSEEEDTLTDDKRFVDETDDVKGSATSLTEIQEKIAPNEEENNEKNQSIVNIEEEEEIYSKRDQSNGAGNELEQSYNAKPNASTNGFVIGKSELATTKTATKAVRRGRPRAIKTANTASTFSRFTEFYYYSGFGPFRGKKRGEVGGETSKAVTNCTQNKSPCSEIDCVKVVYELDADDENGKLRNVEVIDAEKNGKTKKKRFGNAKSLPSL</sequence>
<gene>
    <name evidence="1" type="ORF">Pint_30823</name>
</gene>
<comment type="caution">
    <text evidence="1">The sequence shown here is derived from an EMBL/GenBank/DDBJ whole genome shotgun (WGS) entry which is preliminary data.</text>
</comment>
<name>A0ACC0XNN9_9ROSI</name>
<evidence type="ECO:0000313" key="1">
    <source>
        <dbReference type="EMBL" id="KAJ0020129.1"/>
    </source>
</evidence>
<organism evidence="1 2">
    <name type="scientific">Pistacia integerrima</name>
    <dbReference type="NCBI Taxonomy" id="434235"/>
    <lineage>
        <taxon>Eukaryota</taxon>
        <taxon>Viridiplantae</taxon>
        <taxon>Streptophyta</taxon>
        <taxon>Embryophyta</taxon>
        <taxon>Tracheophyta</taxon>
        <taxon>Spermatophyta</taxon>
        <taxon>Magnoliopsida</taxon>
        <taxon>eudicotyledons</taxon>
        <taxon>Gunneridae</taxon>
        <taxon>Pentapetalae</taxon>
        <taxon>rosids</taxon>
        <taxon>malvids</taxon>
        <taxon>Sapindales</taxon>
        <taxon>Anacardiaceae</taxon>
        <taxon>Pistacia</taxon>
    </lineage>
</organism>